<sequence>MKMKKKKMMMIVKLMMNLLKMQEVMEYDKEVLKKEEEKIVKKMEIMILEKWMIEFQSLQGRDLFNVIQSGSEERYGGRIVYDELDVDDDYPLIIDFDFYSGTEILSFISYSQFGIGFNERQLTSDSNRANGGLSDDD</sequence>
<evidence type="ECO:0000313" key="1">
    <source>
        <dbReference type="EMBL" id="KAA6314426.1"/>
    </source>
</evidence>
<dbReference type="Proteomes" id="UP000324800">
    <property type="component" value="Unassembled WGS sequence"/>
</dbReference>
<dbReference type="EMBL" id="SNRW01047869">
    <property type="protein sequence ID" value="KAA6314426.1"/>
    <property type="molecule type" value="Genomic_DNA"/>
</dbReference>
<dbReference type="AlphaFoldDB" id="A0A5J4PXL8"/>
<gene>
    <name evidence="1" type="ORF">EZS28_055586</name>
</gene>
<name>A0A5J4PXL8_9EUKA</name>
<reference evidence="1 2" key="1">
    <citation type="submission" date="2019-03" db="EMBL/GenBank/DDBJ databases">
        <title>Single cell metagenomics reveals metabolic interactions within the superorganism composed of flagellate Streblomastix strix and complex community of Bacteroidetes bacteria on its surface.</title>
        <authorList>
            <person name="Treitli S.C."/>
            <person name="Kolisko M."/>
            <person name="Husnik F."/>
            <person name="Keeling P."/>
            <person name="Hampl V."/>
        </authorList>
    </citation>
    <scope>NUCLEOTIDE SEQUENCE [LARGE SCALE GENOMIC DNA]</scope>
    <source>
        <strain evidence="1">ST1C</strain>
    </source>
</reference>
<accession>A0A5J4PXL8</accession>
<evidence type="ECO:0000313" key="2">
    <source>
        <dbReference type="Proteomes" id="UP000324800"/>
    </source>
</evidence>
<protein>
    <submittedName>
        <fullName evidence="1">Uncharacterized protein</fullName>
    </submittedName>
</protein>
<proteinExistence type="predicted"/>
<comment type="caution">
    <text evidence="1">The sequence shown here is derived from an EMBL/GenBank/DDBJ whole genome shotgun (WGS) entry which is preliminary data.</text>
</comment>
<organism evidence="1 2">
    <name type="scientific">Streblomastix strix</name>
    <dbReference type="NCBI Taxonomy" id="222440"/>
    <lineage>
        <taxon>Eukaryota</taxon>
        <taxon>Metamonada</taxon>
        <taxon>Preaxostyla</taxon>
        <taxon>Oxymonadida</taxon>
        <taxon>Streblomastigidae</taxon>
        <taxon>Streblomastix</taxon>
    </lineage>
</organism>